<keyword evidence="3" id="KW-0472">Membrane</keyword>
<feature type="transmembrane region" description="Helical" evidence="3">
    <location>
        <begin position="221"/>
        <end position="239"/>
    </location>
</feature>
<dbReference type="InterPro" id="IPR029044">
    <property type="entry name" value="Nucleotide-diphossugar_trans"/>
</dbReference>
<dbReference type="EMBL" id="CCXY01000057">
    <property type="protein sequence ID" value="CEG11525.1"/>
    <property type="molecule type" value="Genomic_DNA"/>
</dbReference>
<dbReference type="SUPFAM" id="SSF53448">
    <property type="entry name" value="Nucleotide-diphospho-sugar transferases"/>
    <property type="match status" value="1"/>
</dbReference>
<keyword evidence="3" id="KW-0812">Transmembrane</keyword>
<sequence length="303" mass="35412">MEDIGISIVIRAKNEEKNVKKCLENIFKQKIDKKFEVIIVDNESTDNTLKTASQFPCKIVKISREEFTYPRAMNVGIRHSKGEYCVFISMDAYPANEKWLYYLLRRFSNPLVAAVYGRQIPISGLNPIEETELLNGFSNYKPKEHGASSANCAIRKDLLEKYPFIETHNRLEKRNKLAGEDGMWKMMIESKGYKTVYEPKSVVFHSHPLSMKYIKKRYGEYFNIGYILAYFGSLSFGTLENTSLVGKIPKTIKNIKNGFLYLLEHNYYLYILPYFIFRITMLFRILYGYHIGKKDRKKVNKTT</sequence>
<reference evidence="5" key="1">
    <citation type="submission" date="2014-09" db="EMBL/GenBank/DDBJ databases">
        <authorList>
            <person name="Probst J Alexander"/>
        </authorList>
    </citation>
    <scope>NUCLEOTIDE SEQUENCE</scope>
</reference>
<accession>A0A098E969</accession>
<dbReference type="Gene3D" id="3.90.550.10">
    <property type="entry name" value="Spore Coat Polysaccharide Biosynthesis Protein SpsA, Chain A"/>
    <property type="match status" value="1"/>
</dbReference>
<name>A0A098E969_9ZZZZ</name>
<dbReference type="PANTHER" id="PTHR43630">
    <property type="entry name" value="POLY-BETA-1,6-N-ACETYL-D-GLUCOSAMINE SYNTHASE"/>
    <property type="match status" value="1"/>
</dbReference>
<evidence type="ECO:0000256" key="3">
    <source>
        <dbReference type="SAM" id="Phobius"/>
    </source>
</evidence>
<dbReference type="CDD" id="cd06423">
    <property type="entry name" value="CESA_like"/>
    <property type="match status" value="1"/>
</dbReference>
<dbReference type="AlphaFoldDB" id="A0A098E969"/>
<proteinExistence type="predicted"/>
<keyword evidence="1" id="KW-0328">Glycosyltransferase</keyword>
<feature type="domain" description="Glycosyltransferase 2-like" evidence="4">
    <location>
        <begin position="7"/>
        <end position="162"/>
    </location>
</feature>
<evidence type="ECO:0000259" key="4">
    <source>
        <dbReference type="Pfam" id="PF00535"/>
    </source>
</evidence>
<dbReference type="GO" id="GO:0016757">
    <property type="term" value="F:glycosyltransferase activity"/>
    <property type="evidence" value="ECO:0007669"/>
    <property type="project" value="UniProtKB-KW"/>
</dbReference>
<feature type="transmembrane region" description="Helical" evidence="3">
    <location>
        <begin position="267"/>
        <end position="287"/>
    </location>
</feature>
<evidence type="ECO:0000256" key="2">
    <source>
        <dbReference type="ARBA" id="ARBA00022679"/>
    </source>
</evidence>
<keyword evidence="2" id="KW-0808">Transferase</keyword>
<dbReference type="Pfam" id="PF00535">
    <property type="entry name" value="Glycos_transf_2"/>
    <property type="match status" value="1"/>
</dbReference>
<organism evidence="5">
    <name type="scientific">groundwater metagenome</name>
    <dbReference type="NCBI Taxonomy" id="717931"/>
    <lineage>
        <taxon>unclassified sequences</taxon>
        <taxon>metagenomes</taxon>
        <taxon>ecological metagenomes</taxon>
    </lineage>
</organism>
<evidence type="ECO:0000256" key="1">
    <source>
        <dbReference type="ARBA" id="ARBA00022676"/>
    </source>
</evidence>
<protein>
    <recommendedName>
        <fullName evidence="4">Glycosyltransferase 2-like domain-containing protein</fullName>
    </recommendedName>
</protein>
<dbReference type="PANTHER" id="PTHR43630:SF1">
    <property type="entry name" value="POLY-BETA-1,6-N-ACETYL-D-GLUCOSAMINE SYNTHASE"/>
    <property type="match status" value="1"/>
</dbReference>
<dbReference type="InterPro" id="IPR001173">
    <property type="entry name" value="Glyco_trans_2-like"/>
</dbReference>
<evidence type="ECO:0000313" key="5">
    <source>
        <dbReference type="EMBL" id="CEG11525.1"/>
    </source>
</evidence>
<keyword evidence="3" id="KW-1133">Transmembrane helix</keyword>
<gene>
    <name evidence="5" type="ORF">MSIBF_A150003</name>
</gene>